<evidence type="ECO:0000256" key="1">
    <source>
        <dbReference type="SAM" id="MobiDB-lite"/>
    </source>
</evidence>
<dbReference type="Proteomes" id="UP000002949">
    <property type="component" value="Unassembled WGS sequence"/>
</dbReference>
<feature type="compositionally biased region" description="Basic and acidic residues" evidence="1">
    <location>
        <begin position="1"/>
        <end position="14"/>
    </location>
</feature>
<keyword evidence="3" id="KW-1185">Reference proteome</keyword>
<protein>
    <recommendedName>
        <fullName evidence="4">ANTAR domain-containing protein</fullName>
    </recommendedName>
</protein>
<proteinExistence type="predicted"/>
<dbReference type="RefSeq" id="WP_006204256.1">
    <property type="nucleotide sequence ID" value="NZ_AGSN01000149.1"/>
</dbReference>
<name>G6YF16_9HYPH</name>
<sequence length="63" mass="7084">MDDDERDHARKVGEETSLASSLAAETGITLEQARELIALIGTNRNSLVREARLLMKRPRQPPR</sequence>
<dbReference type="AlphaFoldDB" id="G6YF16"/>
<dbReference type="EMBL" id="AGSN01000149">
    <property type="protein sequence ID" value="EHH09709.1"/>
    <property type="molecule type" value="Genomic_DNA"/>
</dbReference>
<feature type="region of interest" description="Disordered" evidence="1">
    <location>
        <begin position="1"/>
        <end position="21"/>
    </location>
</feature>
<dbReference type="PATRIC" id="fig|1082933.3.peg.4446"/>
<evidence type="ECO:0000313" key="2">
    <source>
        <dbReference type="EMBL" id="EHH09709.1"/>
    </source>
</evidence>
<reference evidence="2 3" key="1">
    <citation type="journal article" date="2012" name="J. Bacteriol.">
        <title>Draft Genome Sequence of Plant Growth-Promoting Rhizobium Mesorhizobium amorphae, Isolated from Zinc-Lead Mine Tailings.</title>
        <authorList>
            <person name="Hao X."/>
            <person name="Lin Y."/>
            <person name="Johnstone L."/>
            <person name="Baltrus D.A."/>
            <person name="Miller S.J."/>
            <person name="Wei G."/>
            <person name="Rensing C."/>
        </authorList>
    </citation>
    <scope>NUCLEOTIDE SEQUENCE [LARGE SCALE GENOMIC DNA]</scope>
    <source>
        <strain evidence="2 3">CCNWGS0123</strain>
    </source>
</reference>
<evidence type="ECO:0000313" key="3">
    <source>
        <dbReference type="Proteomes" id="UP000002949"/>
    </source>
</evidence>
<dbReference type="KEGG" id="mamo:A6B35_10620"/>
<accession>G6YF16</accession>
<dbReference type="OrthoDB" id="8099718at2"/>
<evidence type="ECO:0008006" key="4">
    <source>
        <dbReference type="Google" id="ProtNLM"/>
    </source>
</evidence>
<organism evidence="2 3">
    <name type="scientific">Mesorhizobium amorphae CCNWGS0123</name>
    <dbReference type="NCBI Taxonomy" id="1082933"/>
    <lineage>
        <taxon>Bacteria</taxon>
        <taxon>Pseudomonadati</taxon>
        <taxon>Pseudomonadota</taxon>
        <taxon>Alphaproteobacteria</taxon>
        <taxon>Hyphomicrobiales</taxon>
        <taxon>Phyllobacteriaceae</taxon>
        <taxon>Mesorhizobium</taxon>
    </lineage>
</organism>
<gene>
    <name evidence="2" type="ORF">MEA186_22806</name>
</gene>